<dbReference type="Gene3D" id="3.40.50.720">
    <property type="entry name" value="NAD(P)-binding Rossmann-like Domain"/>
    <property type="match status" value="1"/>
</dbReference>
<dbReference type="Pfam" id="PF13460">
    <property type="entry name" value="NAD_binding_10"/>
    <property type="match status" value="1"/>
</dbReference>
<sequence>MSLKIVITGASGHIGTRVCKLIGDKAHVVALVGSADGREKAQGAAETHVVDLDQPDGLAELFAGADAVCAITAGDAKPDRERNALEAAAKAGVGYAVKLSSESVPLTEGRPGKPDPVAARHTANEADVRRLFDAYAIVRPTWWANLDQLPSVKAGLAQHVFAWPRRETSLAPIAPDDVAATIAALLLNPAPGTRTLPLTGPETLTIDQIASHYAAALDCQVEVPDLTPDSYADWLTTHTPMTKMEAEVTTATLMPFADRRDAPVSNAVETITGRPPQRFADYLAANFSADHLKEK</sequence>
<dbReference type="InterPro" id="IPR016040">
    <property type="entry name" value="NAD(P)-bd_dom"/>
</dbReference>
<reference evidence="2 3" key="1">
    <citation type="submission" date="2019-02" db="EMBL/GenBank/DDBJ databases">
        <title>Draft Genome Sequences of Six Type Strains of the Genus Massilia.</title>
        <authorList>
            <person name="Miess H."/>
            <person name="Frediansyhah A."/>
            <person name="Gross H."/>
        </authorList>
    </citation>
    <scope>NUCLEOTIDE SEQUENCE [LARGE SCALE GENOMIC DNA]</scope>
    <source>
        <strain evidence="2 3">DSM 17473</strain>
    </source>
</reference>
<dbReference type="RefSeq" id="WP_130189521.1">
    <property type="nucleotide sequence ID" value="NZ_CP035913.1"/>
</dbReference>
<dbReference type="PANTHER" id="PTHR43162:SF1">
    <property type="entry name" value="PRESTALK A DIFFERENTIATION PROTEIN A"/>
    <property type="match status" value="1"/>
</dbReference>
<protein>
    <submittedName>
        <fullName evidence="2">NAD-dependent epimerase/dehydratase family protein</fullName>
    </submittedName>
</protein>
<dbReference type="PANTHER" id="PTHR43162">
    <property type="match status" value="1"/>
</dbReference>
<gene>
    <name evidence="2" type="ORF">EWM63_28425</name>
</gene>
<dbReference type="InterPro" id="IPR036291">
    <property type="entry name" value="NAD(P)-bd_dom_sf"/>
</dbReference>
<dbReference type="AlphaFoldDB" id="A0A4V0Z4C0"/>
<feature type="domain" description="NAD(P)-binding" evidence="1">
    <location>
        <begin position="9"/>
        <end position="189"/>
    </location>
</feature>
<dbReference type="Proteomes" id="UP000290637">
    <property type="component" value="Chromosome"/>
</dbReference>
<accession>A0A4V0Z4C0</accession>
<keyword evidence="3" id="KW-1185">Reference proteome</keyword>
<proteinExistence type="predicted"/>
<evidence type="ECO:0000313" key="3">
    <source>
        <dbReference type="Proteomes" id="UP000290637"/>
    </source>
</evidence>
<dbReference type="OrthoDB" id="9798669at2"/>
<dbReference type="EMBL" id="CP035913">
    <property type="protein sequence ID" value="QBE66413.1"/>
    <property type="molecule type" value="Genomic_DNA"/>
</dbReference>
<dbReference type="KEGG" id="plue:EWM63_28425"/>
<evidence type="ECO:0000259" key="1">
    <source>
        <dbReference type="Pfam" id="PF13460"/>
    </source>
</evidence>
<evidence type="ECO:0000313" key="2">
    <source>
        <dbReference type="EMBL" id="QBE66413.1"/>
    </source>
</evidence>
<dbReference type="InterPro" id="IPR051604">
    <property type="entry name" value="Ergot_Alk_Oxidoreductase"/>
</dbReference>
<name>A0A4V0Z4C0_9BURK</name>
<dbReference type="SUPFAM" id="SSF51735">
    <property type="entry name" value="NAD(P)-binding Rossmann-fold domains"/>
    <property type="match status" value="1"/>
</dbReference>
<organism evidence="2 3">
    <name type="scientific">Pseudoduganella lutea</name>
    <dbReference type="NCBI Taxonomy" id="321985"/>
    <lineage>
        <taxon>Bacteria</taxon>
        <taxon>Pseudomonadati</taxon>
        <taxon>Pseudomonadota</taxon>
        <taxon>Betaproteobacteria</taxon>
        <taxon>Burkholderiales</taxon>
        <taxon>Oxalobacteraceae</taxon>
        <taxon>Telluria group</taxon>
        <taxon>Pseudoduganella</taxon>
    </lineage>
</organism>